<dbReference type="Gramene" id="PVH38840">
    <property type="protein sequence ID" value="PVH38840"/>
    <property type="gene ID" value="PAHAL_5G366900"/>
</dbReference>
<dbReference type="GO" id="GO:0005524">
    <property type="term" value="F:ATP binding"/>
    <property type="evidence" value="ECO:0007669"/>
    <property type="project" value="UniProtKB-KW"/>
</dbReference>
<dbReference type="InterPro" id="IPR018022">
    <property type="entry name" value="IPT"/>
</dbReference>
<dbReference type="Proteomes" id="UP000243499">
    <property type="component" value="Chromosome 5"/>
</dbReference>
<organism evidence="11">
    <name type="scientific">Panicum hallii</name>
    <dbReference type="NCBI Taxonomy" id="206008"/>
    <lineage>
        <taxon>Eukaryota</taxon>
        <taxon>Viridiplantae</taxon>
        <taxon>Streptophyta</taxon>
        <taxon>Embryophyta</taxon>
        <taxon>Tracheophyta</taxon>
        <taxon>Spermatophyta</taxon>
        <taxon>Magnoliopsida</taxon>
        <taxon>Liliopsida</taxon>
        <taxon>Poales</taxon>
        <taxon>Poaceae</taxon>
        <taxon>PACMAD clade</taxon>
        <taxon>Panicoideae</taxon>
        <taxon>Panicodae</taxon>
        <taxon>Paniceae</taxon>
        <taxon>Panicinae</taxon>
        <taxon>Panicum</taxon>
        <taxon>Panicum sect. Panicum</taxon>
    </lineage>
</organism>
<dbReference type="PANTHER" id="PTHR11088">
    <property type="entry name" value="TRNA DIMETHYLALLYLTRANSFERASE"/>
    <property type="match status" value="1"/>
</dbReference>
<comment type="function">
    <text evidence="9">Involved in cytokinin biosynthesis. Catalyzes the transfer of an isopentenyl group from dimethylallyl diphosphate (DMAPP) to ATP and ADP.</text>
</comment>
<evidence type="ECO:0000256" key="6">
    <source>
        <dbReference type="ARBA" id="ARBA00022946"/>
    </source>
</evidence>
<keyword evidence="6" id="KW-0809">Transit peptide</keyword>
<proteinExistence type="inferred from homology"/>
<dbReference type="SUPFAM" id="SSF52540">
    <property type="entry name" value="P-loop containing nucleoside triphosphate hydrolases"/>
    <property type="match status" value="1"/>
</dbReference>
<dbReference type="GO" id="GO:0052622">
    <property type="term" value="F:ATP/ADP dimethylallyltransferase activity"/>
    <property type="evidence" value="ECO:0007669"/>
    <property type="project" value="UniProtKB-EC"/>
</dbReference>
<evidence type="ECO:0000256" key="3">
    <source>
        <dbReference type="ARBA" id="ARBA00022712"/>
    </source>
</evidence>
<dbReference type="Gene3D" id="3.40.50.300">
    <property type="entry name" value="P-loop containing nucleotide triphosphate hydrolases"/>
    <property type="match status" value="1"/>
</dbReference>
<evidence type="ECO:0000256" key="9">
    <source>
        <dbReference type="ARBA" id="ARBA00055191"/>
    </source>
</evidence>
<dbReference type="InterPro" id="IPR039657">
    <property type="entry name" value="Dimethylallyltransferase"/>
</dbReference>
<sequence length="381" mass="42288">MPCGGKGKVVLVMGATATGKSKLAVDLALRFGGEVVNSDKIQVHDGLGVVTNKVTAAESRGVPHHLIGGVSPDAEYTAADFCRDATRAVKSVHARGRVPVIAGGSNRYLEALLDGEPAFRRRYECCFLWVDADLPVLDRYIRDRVDGMLEQGLVDEVRGFFKPDADYSRGIRRAIGVPEMDTYFRLEAMGKLDGDDELRARLLSDAADEIKANTCRLARRQLRKIRRLHGTPGWSIRRLDATEVLMLKTREATDPDTERAAWEEDVAGPAARAVATFLHYRKQKLCRAPEPLPRVKKRALGKACLCLEHHSVKQKTRQTALCRVPGTRHRKALGNDNFAESWALGIPRHSAKHSYVVQAVIFAESPTRDARRRYNFAESGP</sequence>
<gene>
    <name evidence="11" type="ORF">PAHAL_5G366900</name>
</gene>
<keyword evidence="5" id="KW-0067">ATP-binding</keyword>
<keyword evidence="4" id="KW-0547">Nucleotide-binding</keyword>
<dbReference type="PANTHER" id="PTHR11088:SF74">
    <property type="entry name" value="ADENYLATE ISOPENTENYLTRANSFERASE 5, CHLOROPLASTIC"/>
    <property type="match status" value="1"/>
</dbReference>
<keyword evidence="2" id="KW-0808">Transferase</keyword>
<name>A0A2T8IMD4_9POAL</name>
<dbReference type="EMBL" id="CM008050">
    <property type="protein sequence ID" value="PVH38840.1"/>
    <property type="molecule type" value="Genomic_DNA"/>
</dbReference>
<evidence type="ECO:0000313" key="11">
    <source>
        <dbReference type="EMBL" id="PVH38840.1"/>
    </source>
</evidence>
<comment type="similarity">
    <text evidence="1">Belongs to the IPP transferase family.</text>
</comment>
<comment type="catalytic activity">
    <reaction evidence="8">
        <text>dimethylallyl diphosphate + ADP = N(6)-(dimethylallyl)adenosine 5'-diphosphate + diphosphate</text>
        <dbReference type="Rhea" id="RHEA:36327"/>
        <dbReference type="ChEBI" id="CHEBI:33019"/>
        <dbReference type="ChEBI" id="CHEBI:57623"/>
        <dbReference type="ChEBI" id="CHEBI:73533"/>
        <dbReference type="ChEBI" id="CHEBI:456216"/>
        <dbReference type="EC" id="2.5.1.112"/>
    </reaction>
</comment>
<evidence type="ECO:0000256" key="2">
    <source>
        <dbReference type="ARBA" id="ARBA00022679"/>
    </source>
</evidence>
<dbReference type="InterPro" id="IPR027417">
    <property type="entry name" value="P-loop_NTPase"/>
</dbReference>
<protein>
    <recommendedName>
        <fullName evidence="10">adenylate dimethylallyltransferase (ADP/ATP-dependent)</fullName>
        <ecNumber evidence="10">2.5.1.112</ecNumber>
    </recommendedName>
</protein>
<dbReference type="AlphaFoldDB" id="A0A2T8IMD4"/>
<keyword evidence="3" id="KW-0203">Cytokinin biosynthesis</keyword>
<evidence type="ECO:0000256" key="4">
    <source>
        <dbReference type="ARBA" id="ARBA00022741"/>
    </source>
</evidence>
<evidence type="ECO:0000256" key="7">
    <source>
        <dbReference type="ARBA" id="ARBA00051744"/>
    </source>
</evidence>
<dbReference type="GO" id="GO:0006400">
    <property type="term" value="P:tRNA modification"/>
    <property type="evidence" value="ECO:0007669"/>
    <property type="project" value="TreeGrafter"/>
</dbReference>
<dbReference type="GO" id="GO:0052381">
    <property type="term" value="F:tRNA dimethylallyltransferase activity"/>
    <property type="evidence" value="ECO:0007669"/>
    <property type="project" value="InterPro"/>
</dbReference>
<evidence type="ECO:0000256" key="8">
    <source>
        <dbReference type="ARBA" id="ARBA00052386"/>
    </source>
</evidence>
<dbReference type="Gene3D" id="1.10.287.890">
    <property type="entry name" value="Crystal structure of tRNA isopentenylpyrophosphate transferase (bh2366) domain"/>
    <property type="match status" value="1"/>
</dbReference>
<dbReference type="EC" id="2.5.1.112" evidence="10"/>
<dbReference type="GO" id="GO:0009824">
    <property type="term" value="F:AMP dimethylallyltransferase activity"/>
    <property type="evidence" value="ECO:0007669"/>
    <property type="project" value="UniProtKB-ARBA"/>
</dbReference>
<comment type="catalytic activity">
    <reaction evidence="7">
        <text>dimethylallyl diphosphate + ATP = N(6)-(dimethylallyl)adenosine 5'-triphosphate + diphosphate</text>
        <dbReference type="Rhea" id="RHEA:36331"/>
        <dbReference type="ChEBI" id="CHEBI:30616"/>
        <dbReference type="ChEBI" id="CHEBI:33019"/>
        <dbReference type="ChEBI" id="CHEBI:57623"/>
        <dbReference type="ChEBI" id="CHEBI:73532"/>
        <dbReference type="EC" id="2.5.1.112"/>
    </reaction>
</comment>
<dbReference type="GO" id="GO:0005739">
    <property type="term" value="C:mitochondrion"/>
    <property type="evidence" value="ECO:0007669"/>
    <property type="project" value="TreeGrafter"/>
</dbReference>
<dbReference type="Pfam" id="PF01715">
    <property type="entry name" value="IPPT"/>
    <property type="match status" value="2"/>
</dbReference>
<evidence type="ECO:0000256" key="5">
    <source>
        <dbReference type="ARBA" id="ARBA00022840"/>
    </source>
</evidence>
<evidence type="ECO:0000256" key="1">
    <source>
        <dbReference type="ARBA" id="ARBA00005842"/>
    </source>
</evidence>
<reference evidence="11" key="1">
    <citation type="submission" date="2018-04" db="EMBL/GenBank/DDBJ databases">
        <title>WGS assembly of Panicum hallii.</title>
        <authorList>
            <person name="Lovell J."/>
            <person name="Jenkins J."/>
            <person name="Lowry D."/>
            <person name="Mamidi S."/>
            <person name="Sreedasyam A."/>
            <person name="Weng X."/>
            <person name="Barry K."/>
            <person name="Bonette J."/>
            <person name="Campitelli B."/>
            <person name="Daum C."/>
            <person name="Gordon S."/>
            <person name="Gould B."/>
            <person name="Lipzen A."/>
            <person name="Macqueen A."/>
            <person name="Palacio-Mejia J."/>
            <person name="Plott C."/>
            <person name="Shakirov E."/>
            <person name="Shu S."/>
            <person name="Yoshinaga Y."/>
            <person name="Zane M."/>
            <person name="Rokhsar D."/>
            <person name="Grimwood J."/>
            <person name="Schmutz J."/>
            <person name="Juenger T."/>
        </authorList>
    </citation>
    <scope>NUCLEOTIDE SEQUENCE [LARGE SCALE GENOMIC DNA]</scope>
    <source>
        <strain evidence="11">FIL2</strain>
    </source>
</reference>
<dbReference type="GO" id="GO:0009691">
    <property type="term" value="P:cytokinin biosynthetic process"/>
    <property type="evidence" value="ECO:0007669"/>
    <property type="project" value="UniProtKB-KW"/>
</dbReference>
<accession>A0A2T8IMD4</accession>
<dbReference type="FunFam" id="1.10.287.890:FF:000002">
    <property type="entry name" value="Adenylate isopentenyltransferase 5, chloroplastic"/>
    <property type="match status" value="1"/>
</dbReference>
<evidence type="ECO:0000256" key="10">
    <source>
        <dbReference type="ARBA" id="ARBA00066838"/>
    </source>
</evidence>
<dbReference type="HAMAP" id="MF_00185">
    <property type="entry name" value="IPP_trans"/>
    <property type="match status" value="1"/>
</dbReference>